<gene>
    <name evidence="2" type="ORF">Hypma_003681</name>
</gene>
<dbReference type="EMBL" id="LUEZ02000138">
    <property type="protein sequence ID" value="RDB15831.1"/>
    <property type="molecule type" value="Genomic_DNA"/>
</dbReference>
<dbReference type="Proteomes" id="UP000076154">
    <property type="component" value="Unassembled WGS sequence"/>
</dbReference>
<sequence>MGRPKLHHTPEQRKAADREKSKRHYEKNKTTIQAKRSLRYREQSKTSVTPFPPPAETRAVEHMSKTDHTDHQVQFWAKRVKRLSVKLNNIVGNTPFAFIDNVCMAYINSHNVESIRDAVSVIMPLQTLVQQYQDKLLQLTGPVGKEWKDAEGVAKSVRGIVHQLEDLECTAMDDYNELVLLHRDNKLMYQSL</sequence>
<dbReference type="AlphaFoldDB" id="A0A369J1F1"/>
<accession>A0A369J1F1</accession>
<evidence type="ECO:0000313" key="3">
    <source>
        <dbReference type="Proteomes" id="UP000076154"/>
    </source>
</evidence>
<feature type="compositionally biased region" description="Basic and acidic residues" evidence="1">
    <location>
        <begin position="8"/>
        <end position="20"/>
    </location>
</feature>
<organism evidence="2 3">
    <name type="scientific">Hypsizygus marmoreus</name>
    <name type="common">White beech mushroom</name>
    <name type="synonym">Agaricus marmoreus</name>
    <dbReference type="NCBI Taxonomy" id="39966"/>
    <lineage>
        <taxon>Eukaryota</taxon>
        <taxon>Fungi</taxon>
        <taxon>Dikarya</taxon>
        <taxon>Basidiomycota</taxon>
        <taxon>Agaricomycotina</taxon>
        <taxon>Agaricomycetes</taxon>
        <taxon>Agaricomycetidae</taxon>
        <taxon>Agaricales</taxon>
        <taxon>Tricholomatineae</taxon>
        <taxon>Lyophyllaceae</taxon>
        <taxon>Hypsizygus</taxon>
    </lineage>
</organism>
<comment type="caution">
    <text evidence="2">The sequence shown here is derived from an EMBL/GenBank/DDBJ whole genome shotgun (WGS) entry which is preliminary data.</text>
</comment>
<proteinExistence type="predicted"/>
<keyword evidence="3" id="KW-1185">Reference proteome</keyword>
<reference evidence="2" key="1">
    <citation type="submission" date="2018-04" db="EMBL/GenBank/DDBJ databases">
        <title>Whole genome sequencing of Hypsizygus marmoreus.</title>
        <authorList>
            <person name="Choi I.-G."/>
            <person name="Min B."/>
            <person name="Kim J.-G."/>
            <person name="Kim S."/>
            <person name="Oh Y.-L."/>
            <person name="Kong W.-S."/>
            <person name="Park H."/>
            <person name="Jeong J."/>
            <person name="Song E.-S."/>
        </authorList>
    </citation>
    <scope>NUCLEOTIDE SEQUENCE [LARGE SCALE GENOMIC DNA]</scope>
    <source>
        <strain evidence="2">51987-8</strain>
    </source>
</reference>
<dbReference type="InParanoid" id="A0A369J1F1"/>
<protein>
    <submittedName>
        <fullName evidence="2">Uncharacterized protein</fullName>
    </submittedName>
</protein>
<feature type="region of interest" description="Disordered" evidence="1">
    <location>
        <begin position="1"/>
        <end position="66"/>
    </location>
</feature>
<dbReference type="OrthoDB" id="2654423at2759"/>
<evidence type="ECO:0000256" key="1">
    <source>
        <dbReference type="SAM" id="MobiDB-lite"/>
    </source>
</evidence>
<name>A0A369J1F1_HYPMA</name>
<evidence type="ECO:0000313" key="2">
    <source>
        <dbReference type="EMBL" id="RDB15831.1"/>
    </source>
</evidence>